<organism evidence="1 2">
    <name type="scientific">Schistosoma mattheei</name>
    <dbReference type="NCBI Taxonomy" id="31246"/>
    <lineage>
        <taxon>Eukaryota</taxon>
        <taxon>Metazoa</taxon>
        <taxon>Spiralia</taxon>
        <taxon>Lophotrochozoa</taxon>
        <taxon>Platyhelminthes</taxon>
        <taxon>Trematoda</taxon>
        <taxon>Digenea</taxon>
        <taxon>Strigeidida</taxon>
        <taxon>Schistosomatoidea</taxon>
        <taxon>Schistosomatidae</taxon>
        <taxon>Schistosoma</taxon>
    </lineage>
</organism>
<sequence>MASIETGSSCFTECLGSILDQMCRKSSYSNSVKLINLNYSNENVAQSFTHQVVSVLKGTIIPYSLRRFLWPLALFTVTERTRSEFENPILWNGHKMREIESSARKNFGVLLASGTAKLGLTTPMCSKFDDIIKKSMKEISLELETKFKNQQKQFKQFKEQSVKILNVFYTAKQIYDPLYIYWLLPIHFALNKDYIYELIKHFPDIPTEVSINSADEGIQIYSFALCLSIFVDIMSKKYGLYHNNVNNIIEKTMNNINQLQCIQHIKNVHKEFILRNSNSNNNNNSIKKLDFEVFQSQMMNVNDFNTDQRLNTLIENENSYIYRLLKQWFDKLFVGTVNSIALLFFWDQLFLNSFNCDVIIEFAETILVLLGSDILQINNFIDMEQLLNHGPNKLLTKDIIQTWNMIHLDKVLNDNYYKLNRLSGKLISLTRETQETSKKDVNFYLQDFVIHNIIVTTVTDSRKILPPDLFRIKLDYIVEEEIKQSTLTETIPTIIFHGKISRIYDFLDQIYSTDEDYGKNKPNSITNYSYPSFIQEQSKMYITMFQFNIEQSYSFMEQKLKIIEPTNEQNYVKPSLVGYIRIALQYKKPNTDEESNNNDWVTFGWTQIQCFTKKDNSKFVNETGSKIYPYKLWTREVINPIEQGTYPEILYDSAWTMDYLLIPFNYLFYHFYSLPIIETDNSIPLQLLHGSRISLRLYNPKIEVVPKVVEQPTIYITRSVQTKVIYKEAVNIEDAEYLQEEQIIDQEVEDIEELSPPATPVDDPWVPFKKLAPYERLMKPSSTSEPFCIYVDQLRFMPDNSTIFKVTGRLLNTKYDEKLSDILIVPEENFEIRETSRSPVFSPNQRFIVNLSQNKTLSQNSLLFLRVYTLTLTNLKYVVIGNVLLKLFNSNGLLNIGGHQLRLRCEVPKPISQNMNNNEVFYQDDSLNNVPYIHCSTILVRLLPYTEKPLPQPEYRFRSYRSAESTPTNFEWVVYRQFQSDENRKTDIHSMVKMILRREGEFDKSSEQNDFLTPDYLYRYTLQRLSIKRNTTTSGIPNQMSSAFPFFYRVNDGFLLSLKDAKGLTVKEGDYIFGLAKVIRSADTSLMPVNKFYGFGNDDDLLFDRFDSTMSLENPKWEDAPQLTKPYYDSNALLIIQIFRVPLVFTIGGSISITKSGNWFIPQLVSRKPNKRQITKLRRIHLIGWSFLRLFDWGFLRNGTHKLCLLKPPIRLRTLDKIQNKDEEKSIMLRSDSFLENASLTIQLQSARFLDFVEELKVDQQPYYSHIPNDEHGTVDEYENVNQQMKESSRTNLDSMAEFRAKSDTNWLQQGEIGSEKLYTEIHEFLKNQVASCSSKKNTCHYFFLGYNYNEYNEI</sequence>
<name>A0AA85BBR9_9TREM</name>
<accession>A0AA85BBR9</accession>
<dbReference type="InterPro" id="IPR035969">
    <property type="entry name" value="Rab-GAP_TBC_sf"/>
</dbReference>
<dbReference type="SUPFAM" id="SSF47923">
    <property type="entry name" value="Ypt/Rab-GAP domain of gyp1p"/>
    <property type="match status" value="1"/>
</dbReference>
<dbReference type="Gene3D" id="1.10.472.80">
    <property type="entry name" value="Ypt/Rab-GAP domain of gyp1p, domain 3"/>
    <property type="match status" value="1"/>
</dbReference>
<dbReference type="Proteomes" id="UP000050791">
    <property type="component" value="Unassembled WGS sequence"/>
</dbReference>
<evidence type="ECO:0000313" key="2">
    <source>
        <dbReference type="WBParaSite" id="SMTH1_45430.1"/>
    </source>
</evidence>
<dbReference type="WBParaSite" id="SMTH1_45430.1">
    <property type="protein sequence ID" value="SMTH1_45430.1"/>
    <property type="gene ID" value="SMTH1_45430"/>
</dbReference>
<reference evidence="2" key="1">
    <citation type="submission" date="2023-11" db="UniProtKB">
        <authorList>
            <consortium name="WormBaseParasite"/>
        </authorList>
    </citation>
    <scope>IDENTIFICATION</scope>
</reference>
<evidence type="ECO:0000313" key="1">
    <source>
        <dbReference type="Proteomes" id="UP000050791"/>
    </source>
</evidence>
<protein>
    <submittedName>
        <fullName evidence="2">Uncharacterized protein</fullName>
    </submittedName>
</protein>
<proteinExistence type="predicted"/>